<evidence type="ECO:0000256" key="2">
    <source>
        <dbReference type="ARBA" id="ARBA00022771"/>
    </source>
</evidence>
<keyword evidence="3" id="KW-0862">Zinc</keyword>
<keyword evidence="2" id="KW-0863">Zinc-finger</keyword>
<dbReference type="GO" id="GO:0000978">
    <property type="term" value="F:RNA polymerase II cis-regulatory region sequence-specific DNA binding"/>
    <property type="evidence" value="ECO:0007669"/>
    <property type="project" value="TreeGrafter"/>
</dbReference>
<keyword evidence="8" id="KW-0539">Nucleus</keyword>
<dbReference type="InterPro" id="IPR001628">
    <property type="entry name" value="Znf_hrmn_rcpt"/>
</dbReference>
<dbReference type="GO" id="GO:0045944">
    <property type="term" value="P:positive regulation of transcription by RNA polymerase II"/>
    <property type="evidence" value="ECO:0007669"/>
    <property type="project" value="TreeGrafter"/>
</dbReference>
<dbReference type="GO" id="GO:0000122">
    <property type="term" value="P:negative regulation of transcription by RNA polymerase II"/>
    <property type="evidence" value="ECO:0007669"/>
    <property type="project" value="TreeGrafter"/>
</dbReference>
<dbReference type="InterPro" id="IPR050234">
    <property type="entry name" value="Nuclear_hormone_rcpt_NR1"/>
</dbReference>
<evidence type="ECO:0000256" key="7">
    <source>
        <dbReference type="ARBA" id="ARBA00023170"/>
    </source>
</evidence>
<gene>
    <name evidence="11" type="ORF">DGYR_LOCUS9648</name>
</gene>
<keyword evidence="4" id="KW-0805">Transcription regulation</keyword>
<accession>A0A7I8W1J5</accession>
<evidence type="ECO:0000256" key="9">
    <source>
        <dbReference type="SAM" id="MobiDB-lite"/>
    </source>
</evidence>
<keyword evidence="6" id="KW-0804">Transcription</keyword>
<comment type="caution">
    <text evidence="11">The sequence shown here is derived from an EMBL/GenBank/DDBJ whole genome shotgun (WGS) entry which is preliminary data.</text>
</comment>
<dbReference type="OrthoDB" id="6058386at2759"/>
<evidence type="ECO:0000256" key="3">
    <source>
        <dbReference type="ARBA" id="ARBA00022833"/>
    </source>
</evidence>
<keyword evidence="1" id="KW-0479">Metal-binding</keyword>
<dbReference type="PANTHER" id="PTHR24082">
    <property type="entry name" value="NUCLEAR HORMONE RECEPTOR"/>
    <property type="match status" value="1"/>
</dbReference>
<evidence type="ECO:0000256" key="8">
    <source>
        <dbReference type="ARBA" id="ARBA00023242"/>
    </source>
</evidence>
<evidence type="ECO:0000313" key="12">
    <source>
        <dbReference type="Proteomes" id="UP000549394"/>
    </source>
</evidence>
<dbReference type="GO" id="GO:0009755">
    <property type="term" value="P:hormone-mediated signaling pathway"/>
    <property type="evidence" value="ECO:0007669"/>
    <property type="project" value="TreeGrafter"/>
</dbReference>
<dbReference type="GO" id="GO:0004879">
    <property type="term" value="F:nuclear receptor activity"/>
    <property type="evidence" value="ECO:0007669"/>
    <property type="project" value="TreeGrafter"/>
</dbReference>
<dbReference type="PANTHER" id="PTHR24082:SF473">
    <property type="entry name" value="ECDYSONE-INDUCED PROTEIN 75B, ISOFORM B"/>
    <property type="match status" value="1"/>
</dbReference>
<dbReference type="InterPro" id="IPR013088">
    <property type="entry name" value="Znf_NHR/GATA"/>
</dbReference>
<dbReference type="PRINTS" id="PR00047">
    <property type="entry name" value="STROIDFINGER"/>
</dbReference>
<dbReference type="SUPFAM" id="SSF57716">
    <property type="entry name" value="Glucocorticoid receptor-like (DNA-binding domain)"/>
    <property type="match status" value="1"/>
</dbReference>
<sequence length="447" mass="51944">MSCDSTSLHLSTPGNGVSEDDLSNEIVSDYKEDDDSSYDSYSESPPKKRRKKMRKYKTNLKCLICEAPATGLHYGVTTCEACKVFYRRGINKYQNFKCQNGRNMCNPCSNFSFACKLCRYQKCINVGMSRTRIKTGRYSREKHTQLKELSKNSQNLSVNIPVLLNFSDADDIIVKCSNLLVCMKDFNWSEKVENFNQIVCDMNKILDEGFFPKDDFEDIRQVTGVEMDDRRKFSDYNGLLKEANLRHWLPFVKSLPGMFELDDLTFFKHISDHIYDMYLILYTSEVYNWGSGGLGIKLDKQKVLIKNESFKSLNGSEIMNIQDKFGRRWQEVNLTHEEAILVFTLNLVSPGIIGENFPSVFNRILLAFTRYLQSKYGDDYHIRMGEVVNFLAFSNELKHSCYQWRKQNQRYLNYIFDTPCLRILWGGCTSDIEKHINLLSPLLRIST</sequence>
<evidence type="ECO:0000256" key="5">
    <source>
        <dbReference type="ARBA" id="ARBA00023125"/>
    </source>
</evidence>
<feature type="compositionally biased region" description="Polar residues" evidence="9">
    <location>
        <begin position="1"/>
        <end position="15"/>
    </location>
</feature>
<dbReference type="SMART" id="SM00399">
    <property type="entry name" value="ZnF_C4"/>
    <property type="match status" value="1"/>
</dbReference>
<evidence type="ECO:0000256" key="1">
    <source>
        <dbReference type="ARBA" id="ARBA00022723"/>
    </source>
</evidence>
<name>A0A7I8W1J5_9ANNE</name>
<dbReference type="GO" id="GO:0008270">
    <property type="term" value="F:zinc ion binding"/>
    <property type="evidence" value="ECO:0007669"/>
    <property type="project" value="UniProtKB-KW"/>
</dbReference>
<feature type="region of interest" description="Disordered" evidence="9">
    <location>
        <begin position="1"/>
        <end position="52"/>
    </location>
</feature>
<dbReference type="EMBL" id="CAJFCJ010000015">
    <property type="protein sequence ID" value="CAD5121735.1"/>
    <property type="molecule type" value="Genomic_DNA"/>
</dbReference>
<dbReference type="InterPro" id="IPR035500">
    <property type="entry name" value="NHR-like_dom_sf"/>
</dbReference>
<dbReference type="GO" id="GO:0030154">
    <property type="term" value="P:cell differentiation"/>
    <property type="evidence" value="ECO:0007669"/>
    <property type="project" value="TreeGrafter"/>
</dbReference>
<protein>
    <submittedName>
        <fullName evidence="11">DgyrCDS10212</fullName>
    </submittedName>
</protein>
<keyword evidence="7" id="KW-0675">Receptor</keyword>
<reference evidence="11 12" key="1">
    <citation type="submission" date="2020-08" db="EMBL/GenBank/DDBJ databases">
        <authorList>
            <person name="Hejnol A."/>
        </authorList>
    </citation>
    <scope>NUCLEOTIDE SEQUENCE [LARGE SCALE GENOMIC DNA]</scope>
</reference>
<keyword evidence="5" id="KW-0238">DNA-binding</keyword>
<feature type="domain" description="Nuclear receptor" evidence="10">
    <location>
        <begin position="59"/>
        <end position="135"/>
    </location>
</feature>
<evidence type="ECO:0000256" key="4">
    <source>
        <dbReference type="ARBA" id="ARBA00023015"/>
    </source>
</evidence>
<keyword evidence="12" id="KW-1185">Reference proteome</keyword>
<organism evidence="11 12">
    <name type="scientific">Dimorphilus gyrociliatus</name>
    <dbReference type="NCBI Taxonomy" id="2664684"/>
    <lineage>
        <taxon>Eukaryota</taxon>
        <taxon>Metazoa</taxon>
        <taxon>Spiralia</taxon>
        <taxon>Lophotrochozoa</taxon>
        <taxon>Annelida</taxon>
        <taxon>Polychaeta</taxon>
        <taxon>Polychaeta incertae sedis</taxon>
        <taxon>Dinophilidae</taxon>
        <taxon>Dimorphilus</taxon>
    </lineage>
</organism>
<evidence type="ECO:0000259" key="10">
    <source>
        <dbReference type="PROSITE" id="PS51030"/>
    </source>
</evidence>
<dbReference type="Gene3D" id="3.30.50.10">
    <property type="entry name" value="Erythroid Transcription Factor GATA-1, subunit A"/>
    <property type="match status" value="1"/>
</dbReference>
<evidence type="ECO:0000256" key="6">
    <source>
        <dbReference type="ARBA" id="ARBA00023163"/>
    </source>
</evidence>
<evidence type="ECO:0000313" key="11">
    <source>
        <dbReference type="EMBL" id="CAD5121735.1"/>
    </source>
</evidence>
<dbReference type="Proteomes" id="UP000549394">
    <property type="component" value="Unassembled WGS sequence"/>
</dbReference>
<dbReference type="AlphaFoldDB" id="A0A7I8W1J5"/>
<dbReference type="Pfam" id="PF00105">
    <property type="entry name" value="zf-C4"/>
    <property type="match status" value="1"/>
</dbReference>
<dbReference type="PROSITE" id="PS51030">
    <property type="entry name" value="NUCLEAR_REC_DBD_2"/>
    <property type="match status" value="1"/>
</dbReference>
<proteinExistence type="predicted"/>
<dbReference type="SUPFAM" id="SSF48508">
    <property type="entry name" value="Nuclear receptor ligand-binding domain"/>
    <property type="match status" value="1"/>
</dbReference>